<feature type="region of interest" description="Disordered" evidence="1">
    <location>
        <begin position="147"/>
        <end position="185"/>
    </location>
</feature>
<protein>
    <submittedName>
        <fullName evidence="2">Uncharacterized protein</fullName>
    </submittedName>
</protein>
<dbReference type="AlphaFoldDB" id="A0A8J2BRP8"/>
<evidence type="ECO:0000313" key="3">
    <source>
        <dbReference type="Proteomes" id="UP000663859"/>
    </source>
</evidence>
<sequence length="185" mass="19949">MGRKRVGQPCGPEEGLAGAAREPVLCAGVEGRGRRQPVLPSRSRLGRRPSAAVMVAGWMGEREPISGSYGHALRPRPGGDPPGTNCQLDRDRDNKPRKLVWKREGSAVKLRLCAGAQGVAGVCQASRREAVSLLIRRLAGAVGIDTNEVSSRFGPNGRLGQSRENPRDPIESLWQERGANESDPW</sequence>
<proteinExistence type="predicted"/>
<gene>
    <name evidence="2" type="ORF">MPNT_50012</name>
</gene>
<feature type="region of interest" description="Disordered" evidence="1">
    <location>
        <begin position="66"/>
        <end position="95"/>
    </location>
</feature>
<name>A0A8J2BRP8_9BACT</name>
<accession>A0A8J2BRP8</accession>
<dbReference type="EMBL" id="CAJNOB010000045">
    <property type="protein sequence ID" value="CAF0702251.1"/>
    <property type="molecule type" value="Genomic_DNA"/>
</dbReference>
<keyword evidence="3" id="KW-1185">Reference proteome</keyword>
<organism evidence="2 3">
    <name type="scientific">Candidatus Methylacidithermus pantelleriae</name>
    <dbReference type="NCBI Taxonomy" id="2744239"/>
    <lineage>
        <taxon>Bacteria</taxon>
        <taxon>Pseudomonadati</taxon>
        <taxon>Verrucomicrobiota</taxon>
        <taxon>Methylacidiphilae</taxon>
        <taxon>Methylacidiphilales</taxon>
        <taxon>Methylacidiphilaceae</taxon>
        <taxon>Candidatus Methylacidithermus</taxon>
    </lineage>
</organism>
<comment type="caution">
    <text evidence="2">The sequence shown here is derived from an EMBL/GenBank/DDBJ whole genome shotgun (WGS) entry which is preliminary data.</text>
</comment>
<evidence type="ECO:0000256" key="1">
    <source>
        <dbReference type="SAM" id="MobiDB-lite"/>
    </source>
</evidence>
<reference evidence="2" key="1">
    <citation type="submission" date="2021-02" db="EMBL/GenBank/DDBJ databases">
        <authorList>
            <person name="Cremers G."/>
            <person name="Picone N."/>
        </authorList>
    </citation>
    <scope>NUCLEOTIDE SEQUENCE</scope>
    <source>
        <strain evidence="2">PQ17</strain>
    </source>
</reference>
<dbReference type="Proteomes" id="UP000663859">
    <property type="component" value="Unassembled WGS sequence"/>
</dbReference>
<evidence type="ECO:0000313" key="2">
    <source>
        <dbReference type="EMBL" id="CAF0702251.1"/>
    </source>
</evidence>